<dbReference type="InterPro" id="IPR013525">
    <property type="entry name" value="ABC2_TM"/>
</dbReference>
<dbReference type="RefSeq" id="WP_380516608.1">
    <property type="nucleotide sequence ID" value="NZ_JBHEZX010000020.1"/>
</dbReference>
<dbReference type="Proteomes" id="UP001592582">
    <property type="component" value="Unassembled WGS sequence"/>
</dbReference>
<organism evidence="8 9">
    <name type="scientific">Streptacidiphilus alkalitolerans</name>
    <dbReference type="NCBI Taxonomy" id="3342712"/>
    <lineage>
        <taxon>Bacteria</taxon>
        <taxon>Bacillati</taxon>
        <taxon>Actinomycetota</taxon>
        <taxon>Actinomycetes</taxon>
        <taxon>Kitasatosporales</taxon>
        <taxon>Streptomycetaceae</taxon>
        <taxon>Streptacidiphilus</taxon>
    </lineage>
</organism>
<evidence type="ECO:0000256" key="4">
    <source>
        <dbReference type="ARBA" id="ARBA00023136"/>
    </source>
</evidence>
<name>A0ABV6VJQ3_9ACTN</name>
<keyword evidence="4 6" id="KW-0472">Membrane</keyword>
<gene>
    <name evidence="8" type="ORF">ACEZDG_32140</name>
</gene>
<feature type="transmembrane region" description="Helical" evidence="6">
    <location>
        <begin position="30"/>
        <end position="50"/>
    </location>
</feature>
<dbReference type="PANTHER" id="PTHR43027">
    <property type="entry name" value="DOXORUBICIN RESISTANCE ABC TRANSPORTER PERMEASE PROTEIN DRRC-RELATED"/>
    <property type="match status" value="1"/>
</dbReference>
<comment type="similarity">
    <text evidence="6">Belongs to the ABC-2 integral membrane protein family.</text>
</comment>
<evidence type="ECO:0000259" key="7">
    <source>
        <dbReference type="PROSITE" id="PS51012"/>
    </source>
</evidence>
<feature type="transmembrane region" description="Helical" evidence="6">
    <location>
        <begin position="71"/>
        <end position="89"/>
    </location>
</feature>
<evidence type="ECO:0000256" key="3">
    <source>
        <dbReference type="ARBA" id="ARBA00022989"/>
    </source>
</evidence>
<evidence type="ECO:0000256" key="6">
    <source>
        <dbReference type="RuleBase" id="RU361157"/>
    </source>
</evidence>
<feature type="transmembrane region" description="Helical" evidence="6">
    <location>
        <begin position="238"/>
        <end position="256"/>
    </location>
</feature>
<sequence length="262" mass="27807">MSTTTIRSTGTGRIRALGRAELTLLWRNRVAMATALLLPLAMVLGLRPALSKVDFKGSGLNPDSMSISGGIGFVLAFAVYYNLVTAYVARREELVLKRLRTGEATDLEILAGTALPTVALALAQCAVLLAAGALLLTMDPPHRPDLLLAGLLLAPVLLAALAAGSTVFTRTVELAQFTTAPLLLVIVLGSGLILPLDELPRQLAEVCRYLPMTPVMDLIRAGLVGGPGARAGQVLESLGLALAWTVVAVLAAQRWFRWEPRR</sequence>
<feature type="transmembrane region" description="Helical" evidence="6">
    <location>
        <begin position="146"/>
        <end position="168"/>
    </location>
</feature>
<comment type="caution">
    <text evidence="8">The sequence shown here is derived from an EMBL/GenBank/DDBJ whole genome shotgun (WGS) entry which is preliminary data.</text>
</comment>
<evidence type="ECO:0000313" key="9">
    <source>
        <dbReference type="Proteomes" id="UP001592582"/>
    </source>
</evidence>
<dbReference type="PANTHER" id="PTHR43027:SF2">
    <property type="entry name" value="TRANSPORT PERMEASE PROTEIN"/>
    <property type="match status" value="1"/>
</dbReference>
<evidence type="ECO:0000256" key="1">
    <source>
        <dbReference type="ARBA" id="ARBA00004141"/>
    </source>
</evidence>
<protein>
    <recommendedName>
        <fullName evidence="6">Transport permease protein</fullName>
    </recommendedName>
</protein>
<keyword evidence="6" id="KW-0813">Transport</keyword>
<dbReference type="InterPro" id="IPR052902">
    <property type="entry name" value="ABC-2_transporter"/>
</dbReference>
<feature type="transmembrane region" description="Helical" evidence="6">
    <location>
        <begin position="174"/>
        <end position="194"/>
    </location>
</feature>
<keyword evidence="9" id="KW-1185">Reference proteome</keyword>
<comment type="subcellular location">
    <subcellularLocation>
        <location evidence="6">Cell membrane</location>
        <topology evidence="6">Multi-pass membrane protein</topology>
    </subcellularLocation>
    <subcellularLocation>
        <location evidence="1">Membrane</location>
        <topology evidence="1">Multi-pass membrane protein</topology>
    </subcellularLocation>
</comment>
<keyword evidence="5" id="KW-0046">Antibiotic resistance</keyword>
<accession>A0ABV6VJQ3</accession>
<evidence type="ECO:0000256" key="2">
    <source>
        <dbReference type="ARBA" id="ARBA00022692"/>
    </source>
</evidence>
<dbReference type="EMBL" id="JBHEZX010000020">
    <property type="protein sequence ID" value="MFC1413921.1"/>
    <property type="molecule type" value="Genomic_DNA"/>
</dbReference>
<dbReference type="Pfam" id="PF01061">
    <property type="entry name" value="ABC2_membrane"/>
    <property type="match status" value="1"/>
</dbReference>
<dbReference type="PROSITE" id="PS51012">
    <property type="entry name" value="ABC_TM2"/>
    <property type="match status" value="1"/>
</dbReference>
<dbReference type="InterPro" id="IPR000412">
    <property type="entry name" value="ABC_2_transport"/>
</dbReference>
<evidence type="ECO:0000313" key="8">
    <source>
        <dbReference type="EMBL" id="MFC1413921.1"/>
    </source>
</evidence>
<dbReference type="PIRSF" id="PIRSF006648">
    <property type="entry name" value="DrrB"/>
    <property type="match status" value="1"/>
</dbReference>
<feature type="domain" description="ABC transmembrane type-2" evidence="7">
    <location>
        <begin position="30"/>
        <end position="259"/>
    </location>
</feature>
<evidence type="ECO:0000256" key="5">
    <source>
        <dbReference type="ARBA" id="ARBA00023251"/>
    </source>
</evidence>
<proteinExistence type="inferred from homology"/>
<dbReference type="InterPro" id="IPR047817">
    <property type="entry name" value="ABC2_TM_bact-type"/>
</dbReference>
<feature type="transmembrane region" description="Helical" evidence="6">
    <location>
        <begin position="109"/>
        <end position="134"/>
    </location>
</feature>
<reference evidence="8 9" key="1">
    <citation type="submission" date="2024-09" db="EMBL/GenBank/DDBJ databases">
        <authorList>
            <person name="Lee S.D."/>
        </authorList>
    </citation>
    <scope>NUCLEOTIDE SEQUENCE [LARGE SCALE GENOMIC DNA]</scope>
    <source>
        <strain evidence="8 9">N1-1</strain>
    </source>
</reference>
<keyword evidence="3 6" id="KW-1133">Transmembrane helix</keyword>
<keyword evidence="6" id="KW-1003">Cell membrane</keyword>
<keyword evidence="2 6" id="KW-0812">Transmembrane</keyword>